<organism evidence="2 3">
    <name type="scientific">Pholiota conissans</name>
    <dbReference type="NCBI Taxonomy" id="109636"/>
    <lineage>
        <taxon>Eukaryota</taxon>
        <taxon>Fungi</taxon>
        <taxon>Dikarya</taxon>
        <taxon>Basidiomycota</taxon>
        <taxon>Agaricomycotina</taxon>
        <taxon>Agaricomycetes</taxon>
        <taxon>Agaricomycetidae</taxon>
        <taxon>Agaricales</taxon>
        <taxon>Agaricineae</taxon>
        <taxon>Strophariaceae</taxon>
        <taxon>Pholiota</taxon>
    </lineage>
</organism>
<dbReference type="Proteomes" id="UP000807469">
    <property type="component" value="Unassembled WGS sequence"/>
</dbReference>
<proteinExistence type="predicted"/>
<evidence type="ECO:0000313" key="3">
    <source>
        <dbReference type="Proteomes" id="UP000807469"/>
    </source>
</evidence>
<evidence type="ECO:0000313" key="2">
    <source>
        <dbReference type="EMBL" id="KAF9473562.1"/>
    </source>
</evidence>
<dbReference type="InterPro" id="IPR046521">
    <property type="entry name" value="DUF6698"/>
</dbReference>
<dbReference type="OrthoDB" id="3160134at2759"/>
<dbReference type="Pfam" id="PF20414">
    <property type="entry name" value="DUF6698"/>
    <property type="match status" value="1"/>
</dbReference>
<keyword evidence="3" id="KW-1185">Reference proteome</keyword>
<reference evidence="2" key="1">
    <citation type="submission" date="2020-11" db="EMBL/GenBank/DDBJ databases">
        <authorList>
            <consortium name="DOE Joint Genome Institute"/>
            <person name="Ahrendt S."/>
            <person name="Riley R."/>
            <person name="Andreopoulos W."/>
            <person name="Labutti K."/>
            <person name="Pangilinan J."/>
            <person name="Ruiz-Duenas F.J."/>
            <person name="Barrasa J.M."/>
            <person name="Sanchez-Garcia M."/>
            <person name="Camarero S."/>
            <person name="Miyauchi S."/>
            <person name="Serrano A."/>
            <person name="Linde D."/>
            <person name="Babiker R."/>
            <person name="Drula E."/>
            <person name="Ayuso-Fernandez I."/>
            <person name="Pacheco R."/>
            <person name="Padilla G."/>
            <person name="Ferreira P."/>
            <person name="Barriuso J."/>
            <person name="Kellner H."/>
            <person name="Castanera R."/>
            <person name="Alfaro M."/>
            <person name="Ramirez L."/>
            <person name="Pisabarro A.G."/>
            <person name="Kuo A."/>
            <person name="Tritt A."/>
            <person name="Lipzen A."/>
            <person name="He G."/>
            <person name="Yan M."/>
            <person name="Ng V."/>
            <person name="Cullen D."/>
            <person name="Martin F."/>
            <person name="Rosso M.-N."/>
            <person name="Henrissat B."/>
            <person name="Hibbett D."/>
            <person name="Martinez A.T."/>
            <person name="Grigoriev I.V."/>
        </authorList>
    </citation>
    <scope>NUCLEOTIDE SEQUENCE</scope>
    <source>
        <strain evidence="2">CIRM-BRFM 674</strain>
    </source>
</reference>
<feature type="region of interest" description="Disordered" evidence="1">
    <location>
        <begin position="1"/>
        <end position="25"/>
    </location>
</feature>
<name>A0A9P5YQH9_9AGAR</name>
<comment type="caution">
    <text evidence="2">The sequence shown here is derived from an EMBL/GenBank/DDBJ whole genome shotgun (WGS) entry which is preliminary data.</text>
</comment>
<evidence type="ECO:0000256" key="1">
    <source>
        <dbReference type="SAM" id="MobiDB-lite"/>
    </source>
</evidence>
<sequence length="357" mass="40161">MSTEDDVSGSKRPAQDALQLGPRKKPCTADPLVHHGRHFGRTIHALCNLHALINNGIIRMGERVDEPDAAFSEQEQREHKIFLALLLIVPGLEERFMTSSEEEVHSIAAMLQKGASSARSDDTKSLKPVIIDWLVPYGQPLIPPIPRNSKIQRGFNHERTGALLCPAGVDWADKEQFLPRIKEKLRNAQLSISGDQWPIFLYHSYTYDENDPWKGLLRSEILTFKHIFTSPSSVEREAKATRSGNARIHGMTRVTHAAIAYAATQYVTQAKFALSSQAVFSRTDTISDNERFYNSILLLLQDPDEILEITALLTWWNSQVFPNYIVDARPISGNSALSRIKEKRALAKRAALQNVNM</sequence>
<accession>A0A9P5YQH9</accession>
<dbReference type="AlphaFoldDB" id="A0A9P5YQH9"/>
<dbReference type="EMBL" id="MU155433">
    <property type="protein sequence ID" value="KAF9473562.1"/>
    <property type="molecule type" value="Genomic_DNA"/>
</dbReference>
<gene>
    <name evidence="2" type="ORF">BDN70DRAFT_899679</name>
</gene>
<protein>
    <submittedName>
        <fullName evidence="2">Uncharacterized protein</fullName>
    </submittedName>
</protein>